<dbReference type="EMBL" id="CAACVR010000007">
    <property type="protein sequence ID" value="VEU20852.1"/>
    <property type="molecule type" value="Genomic_DNA"/>
</dbReference>
<dbReference type="Pfam" id="PF02826">
    <property type="entry name" value="2-Hacid_dh_C"/>
    <property type="match status" value="1"/>
</dbReference>
<dbReference type="Proteomes" id="UP000290900">
    <property type="component" value="Unassembled WGS sequence"/>
</dbReference>
<feature type="domain" description="D-isomer specific 2-hydroxyacid dehydrogenase catalytic" evidence="4">
    <location>
        <begin position="70"/>
        <end position="373"/>
    </location>
</feature>
<evidence type="ECO:0000256" key="3">
    <source>
        <dbReference type="RuleBase" id="RU003719"/>
    </source>
</evidence>
<dbReference type="GO" id="GO:0030267">
    <property type="term" value="F:glyoxylate reductase (NADPH) activity"/>
    <property type="evidence" value="ECO:0007669"/>
    <property type="project" value="TreeGrafter"/>
</dbReference>
<dbReference type="InParanoid" id="A0A448YIS9"/>
<dbReference type="OrthoDB" id="298012at2759"/>
<dbReference type="PANTHER" id="PTHR10996">
    <property type="entry name" value="2-HYDROXYACID DEHYDROGENASE-RELATED"/>
    <property type="match status" value="1"/>
</dbReference>
<dbReference type="FunCoup" id="A0A448YIS9">
    <property type="interactions" value="12"/>
</dbReference>
<dbReference type="InterPro" id="IPR036291">
    <property type="entry name" value="NAD(P)-bd_dom_sf"/>
</dbReference>
<name>A0A448YIS9_BRENA</name>
<dbReference type="GO" id="GO:0051287">
    <property type="term" value="F:NAD binding"/>
    <property type="evidence" value="ECO:0007669"/>
    <property type="project" value="InterPro"/>
</dbReference>
<dbReference type="Gene3D" id="3.40.50.720">
    <property type="entry name" value="NAD(P)-binding Rossmann-like Domain"/>
    <property type="match status" value="2"/>
</dbReference>
<protein>
    <submittedName>
        <fullName evidence="6">DEKNAAC101657</fullName>
    </submittedName>
</protein>
<evidence type="ECO:0000256" key="2">
    <source>
        <dbReference type="ARBA" id="ARBA00023027"/>
    </source>
</evidence>
<accession>A0A448YIS9</accession>
<dbReference type="GO" id="GO:0005829">
    <property type="term" value="C:cytosol"/>
    <property type="evidence" value="ECO:0007669"/>
    <property type="project" value="TreeGrafter"/>
</dbReference>
<proteinExistence type="inferred from homology"/>
<comment type="similarity">
    <text evidence="3">Belongs to the D-isomer specific 2-hydroxyacid dehydrogenase family.</text>
</comment>
<evidence type="ECO:0000259" key="5">
    <source>
        <dbReference type="Pfam" id="PF02826"/>
    </source>
</evidence>
<keyword evidence="2" id="KW-0520">NAD</keyword>
<organism evidence="6 7">
    <name type="scientific">Brettanomyces naardenensis</name>
    <name type="common">Yeast</name>
    <dbReference type="NCBI Taxonomy" id="13370"/>
    <lineage>
        <taxon>Eukaryota</taxon>
        <taxon>Fungi</taxon>
        <taxon>Dikarya</taxon>
        <taxon>Ascomycota</taxon>
        <taxon>Saccharomycotina</taxon>
        <taxon>Pichiomycetes</taxon>
        <taxon>Pichiales</taxon>
        <taxon>Pichiaceae</taxon>
        <taxon>Brettanomyces</taxon>
    </lineage>
</organism>
<keyword evidence="1 3" id="KW-0560">Oxidoreductase</keyword>
<dbReference type="GO" id="GO:0016618">
    <property type="term" value="F:hydroxypyruvate reductase [NAD(P)H] activity"/>
    <property type="evidence" value="ECO:0007669"/>
    <property type="project" value="TreeGrafter"/>
</dbReference>
<dbReference type="InterPro" id="IPR050223">
    <property type="entry name" value="D-isomer_2-hydroxyacid_DH"/>
</dbReference>
<dbReference type="AlphaFoldDB" id="A0A448YIS9"/>
<evidence type="ECO:0000256" key="1">
    <source>
        <dbReference type="ARBA" id="ARBA00023002"/>
    </source>
</evidence>
<dbReference type="InterPro" id="IPR006139">
    <property type="entry name" value="D-isomer_2_OHA_DH_cat_dom"/>
</dbReference>
<gene>
    <name evidence="6" type="ORF">BRENAR_LOCUS1587</name>
</gene>
<evidence type="ECO:0000313" key="6">
    <source>
        <dbReference type="EMBL" id="VEU20852.1"/>
    </source>
</evidence>
<dbReference type="SUPFAM" id="SSF52283">
    <property type="entry name" value="Formate/glycerate dehydrogenase catalytic domain-like"/>
    <property type="match status" value="1"/>
</dbReference>
<dbReference type="InterPro" id="IPR006140">
    <property type="entry name" value="D-isomer_DH_NAD-bd"/>
</dbReference>
<dbReference type="SUPFAM" id="SSF51735">
    <property type="entry name" value="NAD(P)-binding Rossmann-fold domains"/>
    <property type="match status" value="1"/>
</dbReference>
<dbReference type="STRING" id="13370.A0A448YIS9"/>
<evidence type="ECO:0000259" key="4">
    <source>
        <dbReference type="Pfam" id="PF00389"/>
    </source>
</evidence>
<feature type="domain" description="D-isomer specific 2-hydroxyacid dehydrogenase NAD-binding" evidence="5">
    <location>
        <begin position="188"/>
        <end position="343"/>
    </location>
</feature>
<reference evidence="6 7" key="1">
    <citation type="submission" date="2018-12" db="EMBL/GenBank/DDBJ databases">
        <authorList>
            <person name="Tiukova I."/>
            <person name="Dainat J."/>
        </authorList>
    </citation>
    <scope>NUCLEOTIDE SEQUENCE [LARGE SCALE GENOMIC DNA]</scope>
</reference>
<keyword evidence="7" id="KW-1185">Reference proteome</keyword>
<evidence type="ECO:0000313" key="7">
    <source>
        <dbReference type="Proteomes" id="UP000290900"/>
    </source>
</evidence>
<sequence>MTAKPVVLFVGPLDTNLPEYHFFEEHFTPVFYRLTTKANLIRDLSIDPKLKETCAIYAGFQGFQPIGGLIGDDVIEALPTTLKIITVCSAGFNGYDLIKLRNRNVDFCNTPNFGAPQVAETALYHIVNGFRHFHTFENALKKAHNTIQARVQLQEYTDFDSGDGQFKSITDEKELARIDPWFAFGERVSRDLYVSSPRGKIITIVGFGNIGQELAQMVHSLGMVIRYVKRQRLSADEESKLGYPVEYYRSLLQAATGTDCVALCVPSTPETVGIFNSKVIERLNDRCCVVNVGRGNLIAEDDLLAGLQSGKIGYAGLDVLAEEPQVNRLLITRDDVTITPHLGSCTKEVFDSTAIFCLKNILSKISGGQVQNIQN</sequence>
<dbReference type="PANTHER" id="PTHR10996:SF178">
    <property type="entry name" value="2-HYDROXYACID DEHYDROGENASE YGL185C-RELATED"/>
    <property type="match status" value="1"/>
</dbReference>
<dbReference type="Pfam" id="PF00389">
    <property type="entry name" value="2-Hacid_dh"/>
    <property type="match status" value="1"/>
</dbReference>